<comment type="caution">
    <text evidence="2">The sequence shown here is derived from an EMBL/GenBank/DDBJ whole genome shotgun (WGS) entry which is preliminary data.</text>
</comment>
<dbReference type="AlphaFoldDB" id="A0A4S9SX60"/>
<name>A0A4S9SX60_AURPU</name>
<evidence type="ECO:0000313" key="3">
    <source>
        <dbReference type="Proteomes" id="UP000310121"/>
    </source>
</evidence>
<accession>A0A4S9SX60</accession>
<evidence type="ECO:0000313" key="2">
    <source>
        <dbReference type="EMBL" id="THZ15816.1"/>
    </source>
</evidence>
<organism evidence="2 3">
    <name type="scientific">Aureobasidium pullulans</name>
    <name type="common">Black yeast</name>
    <name type="synonym">Pullularia pullulans</name>
    <dbReference type="NCBI Taxonomy" id="5580"/>
    <lineage>
        <taxon>Eukaryota</taxon>
        <taxon>Fungi</taxon>
        <taxon>Dikarya</taxon>
        <taxon>Ascomycota</taxon>
        <taxon>Pezizomycotina</taxon>
        <taxon>Dothideomycetes</taxon>
        <taxon>Dothideomycetidae</taxon>
        <taxon>Dothideales</taxon>
        <taxon>Saccotheciaceae</taxon>
        <taxon>Aureobasidium</taxon>
    </lineage>
</organism>
<feature type="compositionally biased region" description="Basic residues" evidence="1">
    <location>
        <begin position="293"/>
        <end position="303"/>
    </location>
</feature>
<dbReference type="Proteomes" id="UP000310121">
    <property type="component" value="Unassembled WGS sequence"/>
</dbReference>
<feature type="compositionally biased region" description="Low complexity" evidence="1">
    <location>
        <begin position="138"/>
        <end position="160"/>
    </location>
</feature>
<feature type="region of interest" description="Disordered" evidence="1">
    <location>
        <begin position="132"/>
        <end position="161"/>
    </location>
</feature>
<proteinExistence type="predicted"/>
<feature type="compositionally biased region" description="Basic and acidic residues" evidence="1">
    <location>
        <begin position="304"/>
        <end position="315"/>
    </location>
</feature>
<gene>
    <name evidence="2" type="ORF">D6C90_10053</name>
</gene>
<feature type="non-terminal residue" evidence="2">
    <location>
        <position position="1"/>
    </location>
</feature>
<feature type="region of interest" description="Disordered" evidence="1">
    <location>
        <begin position="288"/>
        <end position="330"/>
    </location>
</feature>
<dbReference type="EMBL" id="QZBN01001879">
    <property type="protein sequence ID" value="THZ15816.1"/>
    <property type="molecule type" value="Genomic_DNA"/>
</dbReference>
<sequence length="330" mass="37511">LFKTQVINSRQVPERADYGQLSPQIRSIRYWLKKYYTTELRWEGAKSTALLIVSLVDLNVSFRSFHPGIKNVFSKYCPLSQSLVSFLLSPPYLPYAMSNITEPDGGVLVPADDDDDDQDGVRLDTFETVRTASPRSFSPRLTSSCSSHSPRSPSSRPSSPTALIHQDVVMSSLSGNDDLRNIDWIRLALVEGRYHVRAWERLQVDWSSQDNNLECNHAAPWTGPDGKAVGVVTPISYHEKLSSPGVLLCEDARSPDCRVWWHFLLNRPKCDIWFCKPCDRLQAKTRDNSLKNEKHRQKPAKQRRNAERAGKREEYGLAQRQLAQKGVSQL</sequence>
<reference evidence="2 3" key="1">
    <citation type="submission" date="2018-10" db="EMBL/GenBank/DDBJ databases">
        <title>Fifty Aureobasidium pullulans genomes reveal a recombining polyextremotolerant generalist.</title>
        <authorList>
            <person name="Gostincar C."/>
            <person name="Turk M."/>
            <person name="Zajc J."/>
            <person name="Gunde-Cimerman N."/>
        </authorList>
    </citation>
    <scope>NUCLEOTIDE SEQUENCE [LARGE SCALE GENOMIC DNA]</scope>
    <source>
        <strain evidence="2 3">EXF-3844</strain>
    </source>
</reference>
<protein>
    <submittedName>
        <fullName evidence="2">Uncharacterized protein</fullName>
    </submittedName>
</protein>
<evidence type="ECO:0000256" key="1">
    <source>
        <dbReference type="SAM" id="MobiDB-lite"/>
    </source>
</evidence>